<organism evidence="17 18">
    <name type="scientific">Marinobacter adhaerens (strain DSM 23420 / HP15)</name>
    <dbReference type="NCBI Taxonomy" id="225937"/>
    <lineage>
        <taxon>Bacteria</taxon>
        <taxon>Pseudomonadati</taxon>
        <taxon>Pseudomonadota</taxon>
        <taxon>Gammaproteobacteria</taxon>
        <taxon>Pseudomonadales</taxon>
        <taxon>Marinobacteraceae</taxon>
        <taxon>Marinobacter</taxon>
    </lineage>
</organism>
<evidence type="ECO:0000256" key="4">
    <source>
        <dbReference type="ARBA" id="ARBA00019692"/>
    </source>
</evidence>
<keyword evidence="6" id="KW-0997">Cell inner membrane</keyword>
<dbReference type="SUPFAM" id="SSF158855">
    <property type="entry name" value="Lipase chaperone-like"/>
    <property type="match status" value="1"/>
</dbReference>
<name>E4PQX5_MARAH</name>
<evidence type="ECO:0000256" key="10">
    <source>
        <dbReference type="ARBA" id="ARBA00023098"/>
    </source>
</evidence>
<evidence type="ECO:0000256" key="3">
    <source>
        <dbReference type="ARBA" id="ARBA00010358"/>
    </source>
</evidence>
<reference evidence="17 18" key="1">
    <citation type="journal article" date="2010" name="Stand. Genomic Sci.">
        <title>Complete genome sequence of Marinobacter adhaerens type strain (HP15), a diatom-interacting marine microorganism.</title>
        <authorList>
            <person name="Gardes A."/>
            <person name="Kaeppel E."/>
            <person name="Shehzad A."/>
            <person name="Seebah S."/>
            <person name="Teeling H."/>
            <person name="Yarza P."/>
            <person name="Glockner F.O."/>
            <person name="Grossart H.P."/>
            <person name="Ullrich M.S."/>
        </authorList>
    </citation>
    <scope>NUCLEOTIDE SEQUENCE [LARGE SCALE GENOMIC DNA]</scope>
    <source>
        <strain evidence="18">DSM 23420 / HP15</strain>
    </source>
</reference>
<reference evidence="18" key="2">
    <citation type="submission" date="2010-02" db="EMBL/GenBank/DDBJ databases">
        <title>Complete genome sequence of Marinobacter adhaerens type strain (HP15).</title>
        <authorList>
            <person name="Gaerdes A.A.M."/>
            <person name="Kaeppel E."/>
            <person name="Shezad A."/>
            <person name="Seebah S."/>
            <person name="Teeling H."/>
            <person name="Yarza P."/>
            <person name="Gloeckner F.O."/>
            <person name="Ullrich M.S."/>
        </authorList>
    </citation>
    <scope>NUCLEOTIDE SEQUENCE [LARGE SCALE GENOMIC DNA]</scope>
    <source>
        <strain evidence="18">DSM 23420 / HP15</strain>
    </source>
</reference>
<comment type="function">
    <text evidence="1">May be involved in the folding of the extracellular lipase during its passage through the periplasm.</text>
</comment>
<dbReference type="InterPro" id="IPR004961">
    <property type="entry name" value="Lipase_chaperone"/>
</dbReference>
<dbReference type="KEGG" id="mad:HP15_3268"/>
<evidence type="ECO:0000256" key="7">
    <source>
        <dbReference type="ARBA" id="ARBA00022692"/>
    </source>
</evidence>
<dbReference type="GO" id="GO:0016042">
    <property type="term" value="P:lipid catabolic process"/>
    <property type="evidence" value="ECO:0007669"/>
    <property type="project" value="UniProtKB-KW"/>
</dbReference>
<feature type="region of interest" description="Disordered" evidence="16">
    <location>
        <begin position="43"/>
        <end position="92"/>
    </location>
</feature>
<evidence type="ECO:0000256" key="16">
    <source>
        <dbReference type="SAM" id="MobiDB-lite"/>
    </source>
</evidence>
<dbReference type="STRING" id="225937.HP15_3268"/>
<dbReference type="GO" id="GO:0006457">
    <property type="term" value="P:protein folding"/>
    <property type="evidence" value="ECO:0007669"/>
    <property type="project" value="InterPro"/>
</dbReference>
<dbReference type="Proteomes" id="UP000007077">
    <property type="component" value="Chromosome"/>
</dbReference>
<feature type="compositionally biased region" description="Low complexity" evidence="16">
    <location>
        <begin position="43"/>
        <end position="61"/>
    </location>
</feature>
<evidence type="ECO:0000256" key="1">
    <source>
        <dbReference type="ARBA" id="ARBA00003280"/>
    </source>
</evidence>
<feature type="region of interest" description="Disordered" evidence="16">
    <location>
        <begin position="264"/>
        <end position="290"/>
    </location>
</feature>
<dbReference type="EMBL" id="CP001978">
    <property type="protein sequence ID" value="ADP99032.1"/>
    <property type="molecule type" value="Genomic_DNA"/>
</dbReference>
<sequence>MTMKRTSIEARRWLFPGALAAVLVAGALWYGLAGTAQTNAEISASMPPSSAAPAKSPTPASEHSAKAVPEEPSSGQEQSRTPDSLGPTPFAASLSGTQIDGALTADDNGELVINLRVRDFFDYFLSTVGEVTPETAIQQIETMARNHLPEPASTQALALLDEYLAYKQASLQVLQTRLDPARTEDPGYQLTALGDALAQLKELRASTFSPDAHRAFFGLEEAYSEYTLATLAIQQRTDLSEQGKQALVQWHRNQLPEELRTTEKHLHASSRQQQARTAAIESASSPEAAGRQLEELGVGPDGVESVVKYLKQRKRFDQRFDAFRDAMEREESSGLTEADIQEQQEALLEQHFPDEQDRTWARLKMLGNG</sequence>
<keyword evidence="12" id="KW-0143">Chaperone</keyword>
<keyword evidence="7" id="KW-0812">Transmembrane</keyword>
<evidence type="ECO:0000256" key="12">
    <source>
        <dbReference type="ARBA" id="ARBA00023186"/>
    </source>
</evidence>
<evidence type="ECO:0000256" key="6">
    <source>
        <dbReference type="ARBA" id="ARBA00022519"/>
    </source>
</evidence>
<evidence type="ECO:0000256" key="5">
    <source>
        <dbReference type="ARBA" id="ARBA00022475"/>
    </source>
</evidence>
<evidence type="ECO:0000256" key="11">
    <source>
        <dbReference type="ARBA" id="ARBA00023136"/>
    </source>
</evidence>
<evidence type="ECO:0000256" key="15">
    <source>
        <dbReference type="ARBA" id="ARBA00033028"/>
    </source>
</evidence>
<evidence type="ECO:0000256" key="2">
    <source>
        <dbReference type="ARBA" id="ARBA00004383"/>
    </source>
</evidence>
<accession>E4PQX5</accession>
<comment type="subcellular location">
    <subcellularLocation>
        <location evidence="2">Cell inner membrane</location>
        <topology evidence="2">Single-pass membrane protein</topology>
        <orientation evidence="2">Periplasmic side</orientation>
    </subcellularLocation>
</comment>
<feature type="compositionally biased region" description="Low complexity" evidence="16">
    <location>
        <begin position="269"/>
        <end position="289"/>
    </location>
</feature>
<keyword evidence="9" id="KW-1133">Transmembrane helix</keyword>
<keyword evidence="10" id="KW-0443">Lipid metabolism</keyword>
<evidence type="ECO:0000256" key="14">
    <source>
        <dbReference type="ARBA" id="ARBA00031542"/>
    </source>
</evidence>
<evidence type="ECO:0000313" key="18">
    <source>
        <dbReference type="Proteomes" id="UP000007077"/>
    </source>
</evidence>
<protein>
    <recommendedName>
        <fullName evidence="4">Lipase chaperone</fullName>
    </recommendedName>
    <alternativeName>
        <fullName evidence="15">Lipase foldase</fullName>
    </alternativeName>
    <alternativeName>
        <fullName evidence="13">Lipase helper protein</fullName>
    </alternativeName>
    <alternativeName>
        <fullName evidence="14">Lipase modulator</fullName>
    </alternativeName>
</protein>
<dbReference type="GO" id="GO:0005886">
    <property type="term" value="C:plasma membrane"/>
    <property type="evidence" value="ECO:0007669"/>
    <property type="project" value="UniProtKB-SubCell"/>
</dbReference>
<dbReference type="HOGENOM" id="CLU_064928_3_0_6"/>
<gene>
    <name evidence="17" type="primary">lifO</name>
    <name evidence="17" type="ordered locus">HP15_3268</name>
</gene>
<dbReference type="AlphaFoldDB" id="E4PQX5"/>
<comment type="similarity">
    <text evidence="3">Belongs to the lipase chaperone family.</text>
</comment>
<proteinExistence type="inferred from homology"/>
<evidence type="ECO:0000256" key="8">
    <source>
        <dbReference type="ARBA" id="ARBA00022963"/>
    </source>
</evidence>
<evidence type="ECO:0000256" key="13">
    <source>
        <dbReference type="ARBA" id="ARBA00030948"/>
    </source>
</evidence>
<dbReference type="eggNOG" id="COG5380">
    <property type="taxonomic scope" value="Bacteria"/>
</dbReference>
<evidence type="ECO:0000313" key="17">
    <source>
        <dbReference type="EMBL" id="ADP99032.1"/>
    </source>
</evidence>
<dbReference type="GO" id="GO:0051082">
    <property type="term" value="F:unfolded protein binding"/>
    <property type="evidence" value="ECO:0007669"/>
    <property type="project" value="InterPro"/>
</dbReference>
<keyword evidence="11" id="KW-0472">Membrane</keyword>
<dbReference type="Pfam" id="PF03280">
    <property type="entry name" value="Lipase_chap"/>
    <property type="match status" value="1"/>
</dbReference>
<keyword evidence="8" id="KW-0442">Lipid degradation</keyword>
<keyword evidence="5" id="KW-1003">Cell membrane</keyword>
<dbReference type="PATRIC" id="fig|225937.3.peg.3293"/>
<feature type="compositionally biased region" description="Polar residues" evidence="16">
    <location>
        <begin position="73"/>
        <end position="82"/>
    </location>
</feature>
<evidence type="ECO:0000256" key="9">
    <source>
        <dbReference type="ARBA" id="ARBA00022989"/>
    </source>
</evidence>